<proteinExistence type="predicted"/>
<evidence type="ECO:0000256" key="1">
    <source>
        <dbReference type="SAM" id="MobiDB-lite"/>
    </source>
</evidence>
<gene>
    <name evidence="2" type="ORF">DCAF_LOCUS11700</name>
</gene>
<dbReference type="Proteomes" id="UP001314170">
    <property type="component" value="Unassembled WGS sequence"/>
</dbReference>
<sequence length="243" mass="26869">MSASSSYRRSNRGRRGRSRSSAINPMFSAGQCTEIGFPLDTLPTSDTTPSSFSRYTSFCDYSISDDTLFSQNQNASSIYQSADFDLPIDVLGHRRSNRGRRGRSRSSAINPMFSAGQCTEIGFPLDTLPTSDTTPSSFSRYTSFCDYSISDDTLFSQNQNASSIYQSADFDLPIDVLGHRFETSHRHTTRLDAIAFDFGCIPSPGASPSCINDVLLVKRHLYSDLPHQNFRNVDSKRLVVGGS</sequence>
<protein>
    <submittedName>
        <fullName evidence="2">Uncharacterized protein</fullName>
    </submittedName>
</protein>
<dbReference type="EMBL" id="CAWUPB010001009">
    <property type="protein sequence ID" value="CAK7336689.1"/>
    <property type="molecule type" value="Genomic_DNA"/>
</dbReference>
<reference evidence="2 3" key="1">
    <citation type="submission" date="2024-01" db="EMBL/GenBank/DDBJ databases">
        <authorList>
            <person name="Waweru B."/>
        </authorList>
    </citation>
    <scope>NUCLEOTIDE SEQUENCE [LARGE SCALE GENOMIC DNA]</scope>
</reference>
<keyword evidence="3" id="KW-1185">Reference proteome</keyword>
<organism evidence="2 3">
    <name type="scientific">Dovyalis caffra</name>
    <dbReference type="NCBI Taxonomy" id="77055"/>
    <lineage>
        <taxon>Eukaryota</taxon>
        <taxon>Viridiplantae</taxon>
        <taxon>Streptophyta</taxon>
        <taxon>Embryophyta</taxon>
        <taxon>Tracheophyta</taxon>
        <taxon>Spermatophyta</taxon>
        <taxon>Magnoliopsida</taxon>
        <taxon>eudicotyledons</taxon>
        <taxon>Gunneridae</taxon>
        <taxon>Pentapetalae</taxon>
        <taxon>rosids</taxon>
        <taxon>fabids</taxon>
        <taxon>Malpighiales</taxon>
        <taxon>Salicaceae</taxon>
        <taxon>Flacourtieae</taxon>
        <taxon>Dovyalis</taxon>
    </lineage>
</organism>
<evidence type="ECO:0000313" key="3">
    <source>
        <dbReference type="Proteomes" id="UP001314170"/>
    </source>
</evidence>
<comment type="caution">
    <text evidence="2">The sequence shown here is derived from an EMBL/GenBank/DDBJ whole genome shotgun (WGS) entry which is preliminary data.</text>
</comment>
<name>A0AAV1RJ04_9ROSI</name>
<feature type="compositionally biased region" description="Basic residues" evidence="1">
    <location>
        <begin position="9"/>
        <end position="18"/>
    </location>
</feature>
<feature type="region of interest" description="Disordered" evidence="1">
    <location>
        <begin position="1"/>
        <end position="24"/>
    </location>
</feature>
<dbReference type="AlphaFoldDB" id="A0AAV1RJ04"/>
<accession>A0AAV1RJ04</accession>
<evidence type="ECO:0000313" key="2">
    <source>
        <dbReference type="EMBL" id="CAK7336689.1"/>
    </source>
</evidence>